<dbReference type="EMBL" id="CP039543">
    <property type="protein sequence ID" value="QJT09277.1"/>
    <property type="molecule type" value="Genomic_DNA"/>
</dbReference>
<evidence type="ECO:0000313" key="4">
    <source>
        <dbReference type="Proteomes" id="UP000434052"/>
    </source>
</evidence>
<name>A0A6P1ZEG0_9BACT</name>
<keyword evidence="1" id="KW-0472">Membrane</keyword>
<dbReference type="EMBL" id="QMIF01000009">
    <property type="protein sequence ID" value="TVM32772.1"/>
    <property type="molecule type" value="Genomic_DNA"/>
</dbReference>
<organism evidence="3 4">
    <name type="scientific">Oceanidesulfovibrio marinus</name>
    <dbReference type="NCBI Taxonomy" id="370038"/>
    <lineage>
        <taxon>Bacteria</taxon>
        <taxon>Pseudomonadati</taxon>
        <taxon>Thermodesulfobacteriota</taxon>
        <taxon>Desulfovibrionia</taxon>
        <taxon>Desulfovibrionales</taxon>
        <taxon>Desulfovibrionaceae</taxon>
        <taxon>Oceanidesulfovibrio</taxon>
    </lineage>
</organism>
<evidence type="ECO:0000313" key="3">
    <source>
        <dbReference type="EMBL" id="TVM32772.1"/>
    </source>
</evidence>
<keyword evidence="1" id="KW-0812">Transmembrane</keyword>
<reference evidence="3 4" key="1">
    <citation type="submission" date="2018-06" db="EMBL/GenBank/DDBJ databases">
        <title>Complete genome of Desulfovibrio marinus P48SEP.</title>
        <authorList>
            <person name="Crispim J.S."/>
            <person name="Vidigal P.M.P."/>
            <person name="Silva L.C.F."/>
            <person name="Araujo L.C."/>
            <person name="Laguardia C.N."/>
            <person name="Dias R.S."/>
            <person name="Sousa M.P."/>
            <person name="Paula S.O."/>
            <person name="Silva C."/>
        </authorList>
    </citation>
    <scope>NUCLEOTIDE SEQUENCE [LARGE SCALE GENOMIC DNA]</scope>
    <source>
        <strain evidence="3 4">P48SEP</strain>
    </source>
</reference>
<keyword evidence="1" id="KW-1133">Transmembrane helix</keyword>
<evidence type="ECO:0000256" key="1">
    <source>
        <dbReference type="SAM" id="Phobius"/>
    </source>
</evidence>
<sequence>MNRKEDNRTHTYVLRNGEHIPPVRSFDPFKTLILTLVAILLLISMVLPGHVHIGSGLATQDIYAGGAPVSE</sequence>
<evidence type="ECO:0000313" key="5">
    <source>
        <dbReference type="Proteomes" id="UP000503251"/>
    </source>
</evidence>
<accession>A0A6P1ZEG0</accession>
<dbReference type="Proteomes" id="UP000434052">
    <property type="component" value="Unassembled WGS sequence"/>
</dbReference>
<dbReference type="AlphaFoldDB" id="A0A6P1ZEG0"/>
<dbReference type="OrthoDB" id="9997425at2"/>
<dbReference type="Proteomes" id="UP000503251">
    <property type="component" value="Chromosome"/>
</dbReference>
<proteinExistence type="predicted"/>
<keyword evidence="5" id="KW-1185">Reference proteome</keyword>
<feature type="transmembrane region" description="Helical" evidence="1">
    <location>
        <begin position="32"/>
        <end position="51"/>
    </location>
</feature>
<reference evidence="2 5" key="2">
    <citation type="submission" date="2019-04" db="EMBL/GenBank/DDBJ databases">
        <title>Isolation and culture of sulfate reducing bacteria from the cold seep of the South China Sea.</title>
        <authorList>
            <person name="Sun C."/>
            <person name="Liu R."/>
        </authorList>
    </citation>
    <scope>NUCLEOTIDE SEQUENCE [LARGE SCALE GENOMIC DNA]</scope>
    <source>
        <strain evidence="2 5">CS1</strain>
    </source>
</reference>
<protein>
    <submittedName>
        <fullName evidence="3">Uncharacterized protein</fullName>
    </submittedName>
</protein>
<evidence type="ECO:0000313" key="2">
    <source>
        <dbReference type="EMBL" id="QJT09277.1"/>
    </source>
</evidence>
<dbReference type="RefSeq" id="WP_144305954.1">
    <property type="nucleotide sequence ID" value="NZ_CP039543.1"/>
</dbReference>
<gene>
    <name evidence="3" type="ORF">DQK91_13755</name>
    <name evidence="2" type="ORF">E8L03_10140</name>
</gene>